<protein>
    <submittedName>
        <fullName evidence="3">Uncharacterized protein</fullName>
    </submittedName>
</protein>
<evidence type="ECO:0000313" key="4">
    <source>
        <dbReference type="Proteomes" id="UP000053029"/>
    </source>
</evidence>
<gene>
    <name evidence="3" type="ORF">Z517_06825</name>
</gene>
<dbReference type="EMBL" id="KN846972">
    <property type="protein sequence ID" value="KIW80210.1"/>
    <property type="molecule type" value="Genomic_DNA"/>
</dbReference>
<proteinExistence type="predicted"/>
<feature type="transmembrane region" description="Helical" evidence="1">
    <location>
        <begin position="153"/>
        <end position="178"/>
    </location>
</feature>
<name>A0A0D2GNQ5_9EURO</name>
<organism evidence="3 4">
    <name type="scientific">Fonsecaea pedrosoi CBS 271.37</name>
    <dbReference type="NCBI Taxonomy" id="1442368"/>
    <lineage>
        <taxon>Eukaryota</taxon>
        <taxon>Fungi</taxon>
        <taxon>Dikarya</taxon>
        <taxon>Ascomycota</taxon>
        <taxon>Pezizomycotina</taxon>
        <taxon>Eurotiomycetes</taxon>
        <taxon>Chaetothyriomycetidae</taxon>
        <taxon>Chaetothyriales</taxon>
        <taxon>Herpotrichiellaceae</taxon>
        <taxon>Fonsecaea</taxon>
    </lineage>
</organism>
<keyword evidence="1" id="KW-0812">Transmembrane</keyword>
<dbReference type="HOGENOM" id="CLU_1447710_0_0_1"/>
<evidence type="ECO:0000313" key="3">
    <source>
        <dbReference type="EMBL" id="KIW80210.1"/>
    </source>
</evidence>
<evidence type="ECO:0000256" key="1">
    <source>
        <dbReference type="SAM" id="Phobius"/>
    </source>
</evidence>
<keyword evidence="1" id="KW-1133">Transmembrane helix</keyword>
<keyword evidence="4" id="KW-1185">Reference proteome</keyword>
<accession>A0A0D2GNQ5</accession>
<feature type="transmembrane region" description="Helical" evidence="1">
    <location>
        <begin position="73"/>
        <end position="95"/>
    </location>
</feature>
<dbReference type="VEuPathDB" id="FungiDB:Z517_06825"/>
<sequence length="187" mass="20235">MLAAICVALSIIIVPLIWPDLDPKNYISVSNILSFFPILPWLFDLGLSRLNSAQAKSGEVMKAYDDLPHLQRGWLLSGFCAMVAHVAYLVSYVLAGNRLVDINTARAVLSGFHIFKHSSMDAEFLVFTISTLIWVLSAAVANNDATRSLTTKLIFSAVTVASGVVIGPGAVISILWVLSEDGRRSTA</sequence>
<reference evidence="3 4" key="1">
    <citation type="submission" date="2015-01" db="EMBL/GenBank/DDBJ databases">
        <title>The Genome Sequence of Fonsecaea pedrosoi CBS 271.37.</title>
        <authorList>
            <consortium name="The Broad Institute Genomics Platform"/>
            <person name="Cuomo C."/>
            <person name="de Hoog S."/>
            <person name="Gorbushina A."/>
            <person name="Stielow B."/>
            <person name="Teixiera M."/>
            <person name="Abouelleil A."/>
            <person name="Chapman S.B."/>
            <person name="Priest M."/>
            <person name="Young S.K."/>
            <person name="Wortman J."/>
            <person name="Nusbaum C."/>
            <person name="Birren B."/>
        </authorList>
    </citation>
    <scope>NUCLEOTIDE SEQUENCE [LARGE SCALE GENOMIC DNA]</scope>
    <source>
        <strain evidence="3 4">CBS 271.37</strain>
    </source>
</reference>
<feature type="transmembrane region" description="Helical" evidence="1">
    <location>
        <begin position="124"/>
        <end position="141"/>
    </location>
</feature>
<dbReference type="Proteomes" id="UP000053029">
    <property type="component" value="Unassembled WGS sequence"/>
</dbReference>
<dbReference type="RefSeq" id="XP_013284018.1">
    <property type="nucleotide sequence ID" value="XM_013428564.1"/>
</dbReference>
<feature type="chain" id="PRO_5002242650" evidence="2">
    <location>
        <begin position="20"/>
        <end position="187"/>
    </location>
</feature>
<feature type="signal peptide" evidence="2">
    <location>
        <begin position="1"/>
        <end position="19"/>
    </location>
</feature>
<evidence type="ECO:0000256" key="2">
    <source>
        <dbReference type="SAM" id="SignalP"/>
    </source>
</evidence>
<keyword evidence="1" id="KW-0472">Membrane</keyword>
<keyword evidence="2" id="KW-0732">Signal</keyword>
<dbReference type="AlphaFoldDB" id="A0A0D2GNQ5"/>
<dbReference type="GeneID" id="25306315"/>